<evidence type="ECO:0000313" key="6">
    <source>
        <dbReference type="EMBL" id="KYH25776.1"/>
    </source>
</evidence>
<dbReference type="GO" id="GO:0043565">
    <property type="term" value="F:sequence-specific DNA binding"/>
    <property type="evidence" value="ECO:0007669"/>
    <property type="project" value="InterPro"/>
</dbReference>
<sequence length="250" mass="27719">MQERLDDIDKRILYYLRVDARNTSAPMIAEEVDVSAATIRNRIDQLEDRGIIQGYHAEIDYEIAEGRLMNIFLCNASTDADDVVARVLQVPGVVHVRSTMTGRENLHVQAIGTDTGDLTRIKRELADLGLEIEDEGLVNGEYYRPYDQYGPAATHERSPLTDFMTLSGGAEVVEIPIKDGAPVAGRTIEESVEEGILDEDVLVIAVERDDEVITPRGETDLRVGDVLTVFSRRGVQDHLLEAVTGITVTR</sequence>
<feature type="domain" description="RCK C-terminal" evidence="5">
    <location>
        <begin position="158"/>
        <end position="245"/>
    </location>
</feature>
<dbReference type="GO" id="GO:0005829">
    <property type="term" value="C:cytosol"/>
    <property type="evidence" value="ECO:0007669"/>
    <property type="project" value="TreeGrafter"/>
</dbReference>
<dbReference type="InterPro" id="IPR000485">
    <property type="entry name" value="AsnC-type_HTH_dom"/>
</dbReference>
<dbReference type="OrthoDB" id="6762at2157"/>
<dbReference type="InterPro" id="IPR036721">
    <property type="entry name" value="RCK_C_sf"/>
</dbReference>
<dbReference type="Proteomes" id="UP000075321">
    <property type="component" value="Unassembled WGS sequence"/>
</dbReference>
<dbReference type="Pfam" id="PF02080">
    <property type="entry name" value="TrkA_C"/>
    <property type="match status" value="1"/>
</dbReference>
<dbReference type="PRINTS" id="PR00033">
    <property type="entry name" value="HTHASNC"/>
</dbReference>
<dbReference type="GO" id="GO:0006813">
    <property type="term" value="P:potassium ion transport"/>
    <property type="evidence" value="ECO:0007669"/>
    <property type="project" value="InterPro"/>
</dbReference>
<dbReference type="CDD" id="cd00090">
    <property type="entry name" value="HTH_ARSR"/>
    <property type="match status" value="1"/>
</dbReference>
<dbReference type="InterPro" id="IPR036388">
    <property type="entry name" value="WH-like_DNA-bd_sf"/>
</dbReference>
<organism evidence="6 7">
    <name type="scientific">Halalkalicoccus paucihalophilus</name>
    <dbReference type="NCBI Taxonomy" id="1008153"/>
    <lineage>
        <taxon>Archaea</taxon>
        <taxon>Methanobacteriati</taxon>
        <taxon>Methanobacteriota</taxon>
        <taxon>Stenosarchaea group</taxon>
        <taxon>Halobacteria</taxon>
        <taxon>Halobacteriales</taxon>
        <taxon>Halococcaceae</taxon>
        <taxon>Halalkalicoccus</taxon>
    </lineage>
</organism>
<dbReference type="SUPFAM" id="SSF46785">
    <property type="entry name" value="Winged helix' DNA-binding domain"/>
    <property type="match status" value="1"/>
</dbReference>
<dbReference type="InterPro" id="IPR011991">
    <property type="entry name" value="ArsR-like_HTH"/>
</dbReference>
<dbReference type="Gene3D" id="3.30.70.1450">
    <property type="entry name" value="Regulator of K+ conductance, C-terminal domain"/>
    <property type="match status" value="1"/>
</dbReference>
<dbReference type="Gene3D" id="1.10.10.10">
    <property type="entry name" value="Winged helix-like DNA-binding domain superfamily/Winged helix DNA-binding domain"/>
    <property type="match status" value="1"/>
</dbReference>
<dbReference type="PATRIC" id="fig|1008153.3.peg.2501"/>
<name>A0A151ADM1_9EURY</name>
<keyword evidence="1" id="KW-0805">Transcription regulation</keyword>
<reference evidence="6 7" key="1">
    <citation type="submission" date="2016-02" db="EMBL/GenBank/DDBJ databases">
        <title>Genome sequence of Halalkalicoccus paucihalophilus DSM 24557.</title>
        <authorList>
            <person name="Poehlein A."/>
            <person name="Daniel R."/>
        </authorList>
    </citation>
    <scope>NUCLEOTIDE SEQUENCE [LARGE SCALE GENOMIC DNA]</scope>
    <source>
        <strain evidence="6 7">DSM 24557</strain>
    </source>
</reference>
<evidence type="ECO:0000256" key="1">
    <source>
        <dbReference type="ARBA" id="ARBA00023015"/>
    </source>
</evidence>
<dbReference type="PROSITE" id="PS51202">
    <property type="entry name" value="RCK_C"/>
    <property type="match status" value="1"/>
</dbReference>
<evidence type="ECO:0000256" key="3">
    <source>
        <dbReference type="ARBA" id="ARBA00023163"/>
    </source>
</evidence>
<dbReference type="EMBL" id="LTAZ01000005">
    <property type="protein sequence ID" value="KYH25776.1"/>
    <property type="molecule type" value="Genomic_DNA"/>
</dbReference>
<gene>
    <name evidence="6" type="primary">lrpA1_2</name>
    <name evidence="6" type="ORF">HAPAU_24540</name>
</gene>
<dbReference type="RefSeq" id="WP_066382834.1">
    <property type="nucleotide sequence ID" value="NZ_LTAZ01000005.1"/>
</dbReference>
<dbReference type="GO" id="GO:0043200">
    <property type="term" value="P:response to amino acid"/>
    <property type="evidence" value="ECO:0007669"/>
    <property type="project" value="TreeGrafter"/>
</dbReference>
<keyword evidence="2" id="KW-0238">DNA-binding</keyword>
<dbReference type="InterPro" id="IPR036390">
    <property type="entry name" value="WH_DNA-bd_sf"/>
</dbReference>
<evidence type="ECO:0000256" key="2">
    <source>
        <dbReference type="ARBA" id="ARBA00023125"/>
    </source>
</evidence>
<dbReference type="PANTHER" id="PTHR30154">
    <property type="entry name" value="LEUCINE-RESPONSIVE REGULATORY PROTEIN"/>
    <property type="match status" value="1"/>
</dbReference>
<dbReference type="AlphaFoldDB" id="A0A151ADM1"/>
<dbReference type="SMART" id="SM00344">
    <property type="entry name" value="HTH_ASNC"/>
    <property type="match status" value="1"/>
</dbReference>
<dbReference type="SUPFAM" id="SSF116726">
    <property type="entry name" value="TrkA C-terminal domain-like"/>
    <property type="match status" value="1"/>
</dbReference>
<dbReference type="GO" id="GO:0008324">
    <property type="term" value="F:monoatomic cation transmembrane transporter activity"/>
    <property type="evidence" value="ECO:0007669"/>
    <property type="project" value="InterPro"/>
</dbReference>
<feature type="domain" description="HTH asnC-type" evidence="4">
    <location>
        <begin position="5"/>
        <end position="68"/>
    </location>
</feature>
<evidence type="ECO:0000313" key="7">
    <source>
        <dbReference type="Proteomes" id="UP000075321"/>
    </source>
</evidence>
<accession>A0A151ADM1</accession>
<evidence type="ECO:0000259" key="4">
    <source>
        <dbReference type="PROSITE" id="PS50956"/>
    </source>
</evidence>
<dbReference type="InterPro" id="IPR006037">
    <property type="entry name" value="RCK_C"/>
</dbReference>
<dbReference type="Pfam" id="PF13412">
    <property type="entry name" value="HTH_24"/>
    <property type="match status" value="1"/>
</dbReference>
<protein>
    <submittedName>
        <fullName evidence="6">HTH-type transcriptional regulator LrpA1</fullName>
    </submittedName>
</protein>
<proteinExistence type="predicted"/>
<keyword evidence="7" id="KW-1185">Reference proteome</keyword>
<dbReference type="InterPro" id="IPR019888">
    <property type="entry name" value="Tscrpt_reg_AsnC-like"/>
</dbReference>
<keyword evidence="3" id="KW-0804">Transcription</keyword>
<dbReference type="PROSITE" id="PS50956">
    <property type="entry name" value="HTH_ASNC_2"/>
    <property type="match status" value="1"/>
</dbReference>
<evidence type="ECO:0000259" key="5">
    <source>
        <dbReference type="PROSITE" id="PS51202"/>
    </source>
</evidence>
<comment type="caution">
    <text evidence="6">The sequence shown here is derived from an EMBL/GenBank/DDBJ whole genome shotgun (WGS) entry which is preliminary data.</text>
</comment>
<dbReference type="PANTHER" id="PTHR30154:SF34">
    <property type="entry name" value="TRANSCRIPTIONAL REGULATOR AZLB"/>
    <property type="match status" value="1"/>
</dbReference>